<dbReference type="AlphaFoldDB" id="A0A6C0C4B2"/>
<sequence>MDIKREHQKCICREIKNLVTKMEDTIKDKRECKNPETSQRPAAGMHQHRPNSSHNYWTSGLRKNR</sequence>
<proteinExistence type="predicted"/>
<accession>A0A6C0C4B2</accession>
<reference evidence="2" key="1">
    <citation type="journal article" date="2020" name="Nature">
        <title>Giant virus diversity and host interactions through global metagenomics.</title>
        <authorList>
            <person name="Schulz F."/>
            <person name="Roux S."/>
            <person name="Paez-Espino D."/>
            <person name="Jungbluth S."/>
            <person name="Walsh D.A."/>
            <person name="Denef V.J."/>
            <person name="McMahon K.D."/>
            <person name="Konstantinidis K.T."/>
            <person name="Eloe-Fadrosh E.A."/>
            <person name="Kyrpides N.C."/>
            <person name="Woyke T."/>
        </authorList>
    </citation>
    <scope>NUCLEOTIDE SEQUENCE</scope>
    <source>
        <strain evidence="2">GVMAG-M-3300020185-33</strain>
    </source>
</reference>
<evidence type="ECO:0000256" key="1">
    <source>
        <dbReference type="SAM" id="MobiDB-lite"/>
    </source>
</evidence>
<dbReference type="EMBL" id="MN739336">
    <property type="protein sequence ID" value="QHS99250.1"/>
    <property type="molecule type" value="Genomic_DNA"/>
</dbReference>
<protein>
    <submittedName>
        <fullName evidence="2">Uncharacterized protein</fullName>
    </submittedName>
</protein>
<feature type="region of interest" description="Disordered" evidence="1">
    <location>
        <begin position="27"/>
        <end position="65"/>
    </location>
</feature>
<name>A0A6C0C4B2_9ZZZZ</name>
<organism evidence="2">
    <name type="scientific">viral metagenome</name>
    <dbReference type="NCBI Taxonomy" id="1070528"/>
    <lineage>
        <taxon>unclassified sequences</taxon>
        <taxon>metagenomes</taxon>
        <taxon>organismal metagenomes</taxon>
    </lineage>
</organism>
<evidence type="ECO:0000313" key="2">
    <source>
        <dbReference type="EMBL" id="QHS99250.1"/>
    </source>
</evidence>